<accession>A0A507CDD0</accession>
<name>A0A507CDD0_9FUNG</name>
<dbReference type="Pfam" id="PF00134">
    <property type="entry name" value="Cyclin_N"/>
    <property type="match status" value="1"/>
</dbReference>
<reference evidence="4 5" key="1">
    <citation type="journal article" date="2019" name="Sci. Rep.">
        <title>Comparative genomics of chytrid fungi reveal insights into the obligate biotrophic and pathogenic lifestyle of Synchytrium endobioticum.</title>
        <authorList>
            <person name="van de Vossenberg B.T.L.H."/>
            <person name="Warris S."/>
            <person name="Nguyen H.D.T."/>
            <person name="van Gent-Pelzer M.P.E."/>
            <person name="Joly D.L."/>
            <person name="van de Geest H.C."/>
            <person name="Bonants P.J.M."/>
            <person name="Smith D.S."/>
            <person name="Levesque C.A."/>
            <person name="van der Lee T.A.J."/>
        </authorList>
    </citation>
    <scope>NUCLEOTIDE SEQUENCE [LARGE SCALE GENOMIC DNA]</scope>
    <source>
        <strain evidence="4 5">JEL517</strain>
    </source>
</reference>
<feature type="region of interest" description="Disordered" evidence="2">
    <location>
        <begin position="255"/>
        <end position="279"/>
    </location>
</feature>
<dbReference type="RefSeq" id="XP_031027249.1">
    <property type="nucleotide sequence ID" value="XM_031166723.1"/>
</dbReference>
<comment type="caution">
    <text evidence="4">The sequence shown here is derived from an EMBL/GenBank/DDBJ whole genome shotgun (WGS) entry which is preliminary data.</text>
</comment>
<dbReference type="SUPFAM" id="SSF47954">
    <property type="entry name" value="Cyclin-like"/>
    <property type="match status" value="1"/>
</dbReference>
<feature type="compositionally biased region" description="Basic and acidic residues" evidence="2">
    <location>
        <begin position="41"/>
        <end position="59"/>
    </location>
</feature>
<dbReference type="SMART" id="SM00385">
    <property type="entry name" value="CYCLIN"/>
    <property type="match status" value="1"/>
</dbReference>
<dbReference type="InterPro" id="IPR006671">
    <property type="entry name" value="Cyclin_N"/>
</dbReference>
<keyword evidence="5" id="KW-1185">Reference proteome</keyword>
<evidence type="ECO:0000259" key="3">
    <source>
        <dbReference type="SMART" id="SM00385"/>
    </source>
</evidence>
<feature type="region of interest" description="Disordered" evidence="2">
    <location>
        <begin position="319"/>
        <end position="338"/>
    </location>
</feature>
<evidence type="ECO:0000256" key="1">
    <source>
        <dbReference type="RuleBase" id="RU000383"/>
    </source>
</evidence>
<feature type="region of interest" description="Disordered" evidence="2">
    <location>
        <begin position="173"/>
        <end position="192"/>
    </location>
</feature>
<dbReference type="PANTHER" id="PTHR14248">
    <property type="entry name" value="CYCLIN Y, ISOFORM A"/>
    <property type="match status" value="1"/>
</dbReference>
<evidence type="ECO:0000256" key="2">
    <source>
        <dbReference type="SAM" id="MobiDB-lite"/>
    </source>
</evidence>
<dbReference type="InterPro" id="IPR013763">
    <property type="entry name" value="Cyclin-like_dom"/>
</dbReference>
<feature type="compositionally biased region" description="Polar residues" evidence="2">
    <location>
        <begin position="552"/>
        <end position="569"/>
    </location>
</feature>
<dbReference type="GeneID" id="42002020"/>
<feature type="compositionally biased region" description="Low complexity" evidence="2">
    <location>
        <begin position="75"/>
        <end position="85"/>
    </location>
</feature>
<comment type="similarity">
    <text evidence="1">Belongs to the cyclin family.</text>
</comment>
<feature type="region of interest" description="Disordered" evidence="2">
    <location>
        <begin position="550"/>
        <end position="579"/>
    </location>
</feature>
<keyword evidence="1" id="KW-0195">Cyclin</keyword>
<feature type="domain" description="Cyclin-like" evidence="3">
    <location>
        <begin position="421"/>
        <end position="506"/>
    </location>
</feature>
<organism evidence="4 5">
    <name type="scientific">Synchytrium microbalum</name>
    <dbReference type="NCBI Taxonomy" id="1806994"/>
    <lineage>
        <taxon>Eukaryota</taxon>
        <taxon>Fungi</taxon>
        <taxon>Fungi incertae sedis</taxon>
        <taxon>Chytridiomycota</taxon>
        <taxon>Chytridiomycota incertae sedis</taxon>
        <taxon>Chytridiomycetes</taxon>
        <taxon>Synchytriales</taxon>
        <taxon>Synchytriaceae</taxon>
        <taxon>Synchytrium</taxon>
    </lineage>
</organism>
<dbReference type="EMBL" id="QEAO01000003">
    <property type="protein sequence ID" value="TPX37179.1"/>
    <property type="molecule type" value="Genomic_DNA"/>
</dbReference>
<feature type="compositionally biased region" description="Polar residues" evidence="2">
    <location>
        <begin position="86"/>
        <end position="96"/>
    </location>
</feature>
<dbReference type="CDD" id="cd20540">
    <property type="entry name" value="CYCLIN_CCNY_like"/>
    <property type="match status" value="1"/>
</dbReference>
<evidence type="ECO:0000313" key="5">
    <source>
        <dbReference type="Proteomes" id="UP000319731"/>
    </source>
</evidence>
<dbReference type="AlphaFoldDB" id="A0A507CDD0"/>
<gene>
    <name evidence="4" type="ORF">SmJEL517_g00794</name>
</gene>
<dbReference type="OrthoDB" id="10250320at2759"/>
<protein>
    <recommendedName>
        <fullName evidence="3">Cyclin-like domain-containing protein</fullName>
    </recommendedName>
</protein>
<feature type="compositionally biased region" description="Polar residues" evidence="2">
    <location>
        <begin position="121"/>
        <end position="135"/>
    </location>
</feature>
<proteinExistence type="inferred from homology"/>
<evidence type="ECO:0000313" key="4">
    <source>
        <dbReference type="EMBL" id="TPX37179.1"/>
    </source>
</evidence>
<dbReference type="Gene3D" id="1.10.472.10">
    <property type="entry name" value="Cyclin-like"/>
    <property type="match status" value="1"/>
</dbReference>
<sequence length="610" mass="66833">MGSYLSTEEQPESDETYKISRSSSRHAQHNHDVESSGGFAKSRDHSSERGRSQEQHQQAEHSNVSATYISKRTRASSTGASGTTSNVNQTRRNSFTIKILPSNKTTDNTNNNNSSTSNSTVISGDTSNPPTSRRNSLLFFGGRRHSVATSGMQNLEIPGGTGLNAPGIPTSSSTIKIMPNLPPPSRKSRNTRDECTIIGSNDHTDGAGFGMDGPVRPRSWDRDQLCIDTQPTHQGLSVVIPPPPVSKEWNDAVSLHNTTTNNTNPKPPLQQPQHANSARGLDSAIGDISNVAFFDLNLPRAPLTTKIVVPPPIPRRGSAIPETPVSAIPKSPPRGNVPRAGTASLAKITKFNSCTSLFVDATLVSADLHETLRSASILIVNLINQKHDEIITEDILSEERHPLSRHIQFYTRKPSEEDVYKFLECIFHAAELTVECAIITVVYVERLLEVTGVTLYRNNWARIVLGGLILASKVWDDHAVWNVDFCQIFPDVDVRDLNDLERYYMTSISFNVNVKGSIYAKTYFDLRQIAESSGRIWPLRPLLMRDIEAPGSTGSHSPRNKTDTPTTANGAAGAVKANPRTRELTGGKAYVRRSASDYFLKHAPVPASVM</sequence>
<dbReference type="STRING" id="1806994.A0A507CDD0"/>
<feature type="region of interest" description="Disordered" evidence="2">
    <location>
        <begin position="1"/>
        <end position="137"/>
    </location>
</feature>
<dbReference type="InterPro" id="IPR036915">
    <property type="entry name" value="Cyclin-like_sf"/>
</dbReference>
<feature type="compositionally biased region" description="Low complexity" evidence="2">
    <location>
        <begin position="102"/>
        <end position="120"/>
    </location>
</feature>
<dbReference type="Proteomes" id="UP000319731">
    <property type="component" value="Unassembled WGS sequence"/>
</dbReference>
<feature type="compositionally biased region" description="Polar residues" evidence="2">
    <location>
        <begin position="60"/>
        <end position="70"/>
    </location>
</feature>